<feature type="domain" description="VWFA" evidence="2">
    <location>
        <begin position="98"/>
        <end position="307"/>
    </location>
</feature>
<dbReference type="KEGG" id="bpsp:AH67_03580"/>
<dbReference type="Gene3D" id="3.40.50.410">
    <property type="entry name" value="von Willebrand factor, type A domain"/>
    <property type="match status" value="1"/>
</dbReference>
<feature type="transmembrane region" description="Helical" evidence="1">
    <location>
        <begin position="6"/>
        <end position="27"/>
    </location>
</feature>
<accession>A0A0A7IBC5</accession>
<dbReference type="HOGENOM" id="CLU_046646_1_0_11"/>
<evidence type="ECO:0000313" key="3">
    <source>
        <dbReference type="EMBL" id="AIZ16119.1"/>
    </source>
</evidence>
<dbReference type="STRING" id="1447715.AH67_03580"/>
<dbReference type="InterPro" id="IPR002035">
    <property type="entry name" value="VWF_A"/>
</dbReference>
<name>A0A0A7IBC5_9BIFI</name>
<feature type="transmembrane region" description="Helical" evidence="1">
    <location>
        <begin position="329"/>
        <end position="348"/>
    </location>
</feature>
<keyword evidence="1" id="KW-0812">Transmembrane</keyword>
<dbReference type="RefSeq" id="WP_039171635.1">
    <property type="nucleotide sequence ID" value="NZ_CP007457.1"/>
</dbReference>
<dbReference type="SUPFAM" id="SSF53300">
    <property type="entry name" value="vWA-like"/>
    <property type="match status" value="1"/>
</dbReference>
<proteinExistence type="predicted"/>
<dbReference type="EMBL" id="CP007457">
    <property type="protein sequence ID" value="AIZ16119.1"/>
    <property type="molecule type" value="Genomic_DNA"/>
</dbReference>
<feature type="transmembrane region" description="Helical" evidence="1">
    <location>
        <begin position="62"/>
        <end position="81"/>
    </location>
</feature>
<organism evidence="3 4">
    <name type="scientific">Bifidobacterium pseudolongum PV8-2</name>
    <dbReference type="NCBI Taxonomy" id="1447715"/>
    <lineage>
        <taxon>Bacteria</taxon>
        <taxon>Bacillati</taxon>
        <taxon>Actinomycetota</taxon>
        <taxon>Actinomycetes</taxon>
        <taxon>Bifidobacteriales</taxon>
        <taxon>Bifidobacteriaceae</taxon>
        <taxon>Bifidobacterium</taxon>
    </lineage>
</organism>
<reference evidence="3 4" key="1">
    <citation type="journal article" date="2015" name="Genome Announc.">
        <title>Bifidobacterium pseudolongum Strain PV8-2, Isolated from a Stool Sample of an Anemic Kenyan Infant.</title>
        <authorList>
            <person name="Vazquez-Gutierrez P."/>
            <person name="Lacroix C."/>
            <person name="Chassard C."/>
            <person name="Klumpp J."/>
            <person name="Stevens M.J."/>
            <person name="Jans C."/>
        </authorList>
    </citation>
    <scope>NUCLEOTIDE SEQUENCE [LARGE SCALE GENOMIC DNA]</scope>
    <source>
        <strain evidence="3 4">PV8-2</strain>
    </source>
</reference>
<dbReference type="Proteomes" id="UP000030636">
    <property type="component" value="Chromosome"/>
</dbReference>
<evidence type="ECO:0000313" key="4">
    <source>
        <dbReference type="Proteomes" id="UP000030636"/>
    </source>
</evidence>
<gene>
    <name evidence="3" type="ORF">AH67_03580</name>
</gene>
<keyword evidence="1" id="KW-1133">Transmembrane helix</keyword>
<keyword evidence="1" id="KW-0472">Membrane</keyword>
<evidence type="ECO:0000256" key="1">
    <source>
        <dbReference type="SAM" id="Phobius"/>
    </source>
</evidence>
<dbReference type="OrthoDB" id="4623238at2"/>
<dbReference type="PROSITE" id="PS51257">
    <property type="entry name" value="PROKAR_LIPOPROTEIN"/>
    <property type="match status" value="1"/>
</dbReference>
<protein>
    <submittedName>
        <fullName evidence="3">von Willebrand factor A</fullName>
    </submittedName>
</protein>
<dbReference type="InterPro" id="IPR036465">
    <property type="entry name" value="vWFA_dom_sf"/>
</dbReference>
<evidence type="ECO:0000259" key="2">
    <source>
        <dbReference type="PROSITE" id="PS50234"/>
    </source>
</evidence>
<dbReference type="AlphaFoldDB" id="A0A0A7IBC5"/>
<dbReference type="PROSITE" id="PS50234">
    <property type="entry name" value="VWFA"/>
    <property type="match status" value="1"/>
</dbReference>
<dbReference type="Pfam" id="PF13519">
    <property type="entry name" value="VWA_2"/>
    <property type="match status" value="1"/>
</dbReference>
<sequence>MLHWRWPWAILIAVAACALIGLVVRALDAHRHGALPQATVFDIDDDLRTDEGTRMLRLWRRWNRAAAVLAVLALITIAALVGRPARVAAEDEHSANRDIVLCLDVSGSTLPYDQQVIATYRTLISHFKGERIGLSIFNSTSRTVFPLTDDYAMAARQLEHADDLLRGVETQDDIDKMSAQQYQQVSDWLAGTQNRKNATSLIGDGLVSCAAMLPGFTYGGTQADQSRDASIVLATDNVVSGTQTYTLAQALDLTSKAGITVDGLFSGPSQSDHDEATEQMRTLIEQHHGTFLLQSDGDSVADLVRAIDRRQISAVDEVSQADWTDAPGWWTLAIAVLLAGWLIVAWRLKR</sequence>
<keyword evidence="4" id="KW-1185">Reference proteome</keyword>